<evidence type="ECO:0000256" key="3">
    <source>
        <dbReference type="ARBA" id="ARBA00022833"/>
    </source>
</evidence>
<feature type="compositionally biased region" description="Polar residues" evidence="5">
    <location>
        <begin position="376"/>
        <end position="390"/>
    </location>
</feature>
<accession>A0A8C6NSY1</accession>
<evidence type="ECO:0000256" key="5">
    <source>
        <dbReference type="SAM" id="MobiDB-lite"/>
    </source>
</evidence>
<feature type="compositionally biased region" description="Polar residues" evidence="5">
    <location>
        <begin position="398"/>
        <end position="412"/>
    </location>
</feature>
<dbReference type="InterPro" id="IPR011992">
    <property type="entry name" value="EF-hand-dom_pair"/>
</dbReference>
<dbReference type="SUPFAM" id="SSF57850">
    <property type="entry name" value="RING/U-box"/>
    <property type="match status" value="1"/>
</dbReference>
<dbReference type="InterPro" id="IPR050774">
    <property type="entry name" value="KCMF1/Dystrophin"/>
</dbReference>
<reference evidence="7" key="2">
    <citation type="submission" date="2025-08" db="UniProtKB">
        <authorList>
            <consortium name="Ensembl"/>
        </authorList>
    </citation>
    <scope>IDENTIFICATION</scope>
</reference>
<dbReference type="GO" id="GO:0045202">
    <property type="term" value="C:synapse"/>
    <property type="evidence" value="ECO:0007669"/>
    <property type="project" value="GOC"/>
</dbReference>
<dbReference type="GO" id="GO:0099536">
    <property type="term" value="P:synaptic signaling"/>
    <property type="evidence" value="ECO:0007669"/>
    <property type="project" value="TreeGrafter"/>
</dbReference>
<dbReference type="PANTHER" id="PTHR12268:SF18">
    <property type="entry name" value="DYSTROTELIN"/>
    <property type="match status" value="1"/>
</dbReference>
<feature type="region of interest" description="Disordered" evidence="5">
    <location>
        <begin position="348"/>
        <end position="518"/>
    </location>
</feature>
<dbReference type="Proteomes" id="UP000694548">
    <property type="component" value="Chromosome sgr10"/>
</dbReference>
<feature type="region of interest" description="Disordered" evidence="5">
    <location>
        <begin position="585"/>
        <end position="626"/>
    </location>
</feature>
<feature type="compositionally biased region" description="Polar residues" evidence="5">
    <location>
        <begin position="464"/>
        <end position="478"/>
    </location>
</feature>
<dbReference type="SUPFAM" id="SSF47473">
    <property type="entry name" value="EF-hand"/>
    <property type="match status" value="1"/>
</dbReference>
<dbReference type="PROSITE" id="PS50135">
    <property type="entry name" value="ZF_ZZ_2"/>
    <property type="match status" value="1"/>
</dbReference>
<feature type="compositionally biased region" description="Polar residues" evidence="5">
    <location>
        <begin position="486"/>
        <end position="495"/>
    </location>
</feature>
<evidence type="ECO:0000313" key="8">
    <source>
        <dbReference type="Proteomes" id="UP000694548"/>
    </source>
</evidence>
<dbReference type="GO" id="GO:0005886">
    <property type="term" value="C:plasma membrane"/>
    <property type="evidence" value="ECO:0007669"/>
    <property type="project" value="TreeGrafter"/>
</dbReference>
<feature type="compositionally biased region" description="Polar residues" evidence="5">
    <location>
        <begin position="354"/>
        <end position="368"/>
    </location>
</feature>
<feature type="compositionally biased region" description="Basic and acidic residues" evidence="5">
    <location>
        <begin position="585"/>
        <end position="609"/>
    </location>
</feature>
<evidence type="ECO:0000256" key="1">
    <source>
        <dbReference type="ARBA" id="ARBA00022723"/>
    </source>
</evidence>
<sequence>MCVFCSSDQTGSVSAQSVKTALIALSADNLLQKYTGEFTAGAGVQSDSGSISRSGLKSMLKDLSQVPAAVQEEGVFGNVEEALSSCFNKVMAPSVSKEHMFSWLQSEPRLLLWIPTLYRLLVGQKVSHAVRCHVCKQFPIKGLRYRCKKCVNVHVCQSCYLSKRQTRKHRTHHPVVEFCNQPTWKESLSSLARNARHALLPWRYTQRDGEMRVLMWAEAPPPSHASQLAQSTQSPSSDEVYHDVAVDALAPPLCSSKCLQTDKEIQEPGERQVVRLKDIPVPNMSQSGTSLMLMFFLVRLLEQQLQAWRLTVQSEQDALVDRCSEMEVTMETLKQHNNRLQGMLTQVPRKHETSSPQHANNTPPSFNSERIEHETSSPPHANNTPPSFNSEHIEHETSSPQHANNTPPSFNSERIEHETSSPQHANNTPPSFNSERIEHETSSPQHANNTPPSFNSERIERETSSPQHANNTPSSFNTEHTDRGNSRSSFDSLTNSEEELRVTGQQTPSPTIHQGWTLPHEDLHGETETLETYHHQPTRQQSRSKKEGLLTEDKCLFAEREDCGKCSPEQMLQEAVIKLKTEMENKRCTEGQRNETRTGETNETHRMSGEETPVNVQPSYLKARTR</sequence>
<evidence type="ECO:0000256" key="4">
    <source>
        <dbReference type="PROSITE-ProRule" id="PRU00228"/>
    </source>
</evidence>
<dbReference type="GeneTree" id="ENSGT00940000162403"/>
<dbReference type="Gene3D" id="1.10.238.10">
    <property type="entry name" value="EF-hand"/>
    <property type="match status" value="1"/>
</dbReference>
<reference evidence="7" key="1">
    <citation type="submission" date="2014-08" db="EMBL/GenBank/DDBJ databases">
        <authorList>
            <person name="Senf B."/>
            <person name="Petzold A."/>
            <person name="Downie B.R."/>
            <person name="Koch P."/>
            <person name="Platzer M."/>
        </authorList>
    </citation>
    <scope>NUCLEOTIDE SEQUENCE [LARGE SCALE GENOMIC DNA]</scope>
    <source>
        <strain evidence="7">GRZ</strain>
    </source>
</reference>
<organism evidence="7 8">
    <name type="scientific">Nothobranchius furzeri</name>
    <name type="common">Turquoise killifish</name>
    <dbReference type="NCBI Taxonomy" id="105023"/>
    <lineage>
        <taxon>Eukaryota</taxon>
        <taxon>Metazoa</taxon>
        <taxon>Chordata</taxon>
        <taxon>Craniata</taxon>
        <taxon>Vertebrata</taxon>
        <taxon>Euteleostomi</taxon>
        <taxon>Actinopterygii</taxon>
        <taxon>Neopterygii</taxon>
        <taxon>Teleostei</taxon>
        <taxon>Neoteleostei</taxon>
        <taxon>Acanthomorphata</taxon>
        <taxon>Ovalentaria</taxon>
        <taxon>Atherinomorphae</taxon>
        <taxon>Cyprinodontiformes</taxon>
        <taxon>Nothobranchiidae</taxon>
        <taxon>Nothobranchius</taxon>
    </lineage>
</organism>
<dbReference type="Gene3D" id="3.30.60.90">
    <property type="match status" value="1"/>
</dbReference>
<feature type="compositionally biased region" description="Polar residues" evidence="5">
    <location>
        <begin position="442"/>
        <end position="456"/>
    </location>
</feature>
<keyword evidence="2 4" id="KW-0863">Zinc-finger</keyword>
<dbReference type="GO" id="GO:0008270">
    <property type="term" value="F:zinc ion binding"/>
    <property type="evidence" value="ECO:0007669"/>
    <property type="project" value="UniProtKB-KW"/>
</dbReference>
<name>A0A8C6NSY1_NOTFU</name>
<dbReference type="PROSITE" id="PS01357">
    <property type="entry name" value="ZF_ZZ_1"/>
    <property type="match status" value="1"/>
</dbReference>
<dbReference type="Pfam" id="PF00569">
    <property type="entry name" value="ZZ"/>
    <property type="match status" value="1"/>
</dbReference>
<evidence type="ECO:0000256" key="2">
    <source>
        <dbReference type="ARBA" id="ARBA00022771"/>
    </source>
</evidence>
<feature type="domain" description="ZZ-type" evidence="6">
    <location>
        <begin position="127"/>
        <end position="183"/>
    </location>
</feature>
<feature type="compositionally biased region" description="Polar residues" evidence="5">
    <location>
        <begin position="503"/>
        <end position="514"/>
    </location>
</feature>
<feature type="compositionally biased region" description="Polar residues" evidence="5">
    <location>
        <begin position="420"/>
        <end position="434"/>
    </location>
</feature>
<evidence type="ECO:0000313" key="7">
    <source>
        <dbReference type="Ensembl" id="ENSNFUP00015023470.1"/>
    </source>
</evidence>
<reference evidence="7" key="3">
    <citation type="submission" date="2025-09" db="UniProtKB">
        <authorList>
            <consortium name="Ensembl"/>
        </authorList>
    </citation>
    <scope>IDENTIFICATION</scope>
</reference>
<dbReference type="AlphaFoldDB" id="A0A8C6NSY1"/>
<dbReference type="Ensembl" id="ENSNFUT00015024547.1">
    <property type="protein sequence ID" value="ENSNFUP00015023470.1"/>
    <property type="gene ID" value="ENSNFUG00015011343.1"/>
</dbReference>
<dbReference type="InterPro" id="IPR015154">
    <property type="entry name" value="EF-hand_dom_typ2"/>
</dbReference>
<protein>
    <recommendedName>
        <fullName evidence="6">ZZ-type domain-containing protein</fullName>
    </recommendedName>
</protein>
<keyword evidence="3" id="KW-0862">Zinc</keyword>
<dbReference type="PANTHER" id="PTHR12268">
    <property type="entry name" value="E3 UBIQUITIN-PROTEIN LIGASE KCMF1"/>
    <property type="match status" value="1"/>
</dbReference>
<dbReference type="SMART" id="SM00291">
    <property type="entry name" value="ZnF_ZZ"/>
    <property type="match status" value="1"/>
</dbReference>
<dbReference type="Pfam" id="PF09069">
    <property type="entry name" value="EF-hand_3"/>
    <property type="match status" value="1"/>
</dbReference>
<keyword evidence="8" id="KW-1185">Reference proteome</keyword>
<proteinExistence type="predicted"/>
<keyword evidence="1" id="KW-0479">Metal-binding</keyword>
<dbReference type="InterPro" id="IPR000433">
    <property type="entry name" value="Znf_ZZ"/>
</dbReference>
<evidence type="ECO:0000259" key="6">
    <source>
        <dbReference type="PROSITE" id="PS50135"/>
    </source>
</evidence>
<dbReference type="InterPro" id="IPR043145">
    <property type="entry name" value="Znf_ZZ_sf"/>
</dbReference>